<dbReference type="Gene3D" id="2.10.25.10">
    <property type="entry name" value="Laminin"/>
    <property type="match status" value="3"/>
</dbReference>
<dbReference type="SUPFAM" id="SSF63829">
    <property type="entry name" value="Calcium-dependent phosphotriesterase"/>
    <property type="match status" value="1"/>
</dbReference>
<feature type="compositionally biased region" description="Low complexity" evidence="5">
    <location>
        <begin position="265"/>
        <end position="290"/>
    </location>
</feature>
<dbReference type="InterPro" id="IPR000742">
    <property type="entry name" value="EGF"/>
</dbReference>
<comment type="caution">
    <text evidence="9">The sequence shown here is derived from an EMBL/GenBank/DDBJ whole genome shotgun (WGS) entry which is preliminary data.</text>
</comment>
<dbReference type="InterPro" id="IPR001881">
    <property type="entry name" value="EGF-like_Ca-bd_dom"/>
</dbReference>
<name>A0A818QHX6_9BILA</name>
<keyword evidence="6" id="KW-1133">Transmembrane helix</keyword>
<feature type="domain" description="EGF-like" evidence="8">
    <location>
        <begin position="396"/>
        <end position="436"/>
    </location>
</feature>
<dbReference type="Gene3D" id="2.120.10.30">
    <property type="entry name" value="TolB, C-terminal domain"/>
    <property type="match status" value="1"/>
</dbReference>
<evidence type="ECO:0000313" key="10">
    <source>
        <dbReference type="Proteomes" id="UP000663881"/>
    </source>
</evidence>
<dbReference type="GO" id="GO:0005509">
    <property type="term" value="F:calcium ion binding"/>
    <property type="evidence" value="ECO:0007669"/>
    <property type="project" value="InterPro"/>
</dbReference>
<keyword evidence="3 4" id="KW-1015">Disulfide bond</keyword>
<gene>
    <name evidence="9" type="ORF">OKA104_LOCUS8357</name>
</gene>
<dbReference type="PROSITE" id="PS50026">
    <property type="entry name" value="EGF_3"/>
    <property type="match status" value="3"/>
</dbReference>
<feature type="domain" description="EGF-like" evidence="8">
    <location>
        <begin position="477"/>
        <end position="514"/>
    </location>
</feature>
<dbReference type="SMART" id="SM00181">
    <property type="entry name" value="EGF"/>
    <property type="match status" value="3"/>
</dbReference>
<evidence type="ECO:0000256" key="4">
    <source>
        <dbReference type="PROSITE-ProRule" id="PRU00076"/>
    </source>
</evidence>
<feature type="disulfide bond" evidence="4">
    <location>
        <begin position="426"/>
        <end position="435"/>
    </location>
</feature>
<accession>A0A818QHX6</accession>
<evidence type="ECO:0000259" key="8">
    <source>
        <dbReference type="PROSITE" id="PS50026"/>
    </source>
</evidence>
<evidence type="ECO:0000313" key="9">
    <source>
        <dbReference type="EMBL" id="CAF3635413.1"/>
    </source>
</evidence>
<feature type="compositionally biased region" description="Acidic residues" evidence="5">
    <location>
        <begin position="253"/>
        <end position="264"/>
    </location>
</feature>
<feature type="compositionally biased region" description="Low complexity" evidence="5">
    <location>
        <begin position="305"/>
        <end position="364"/>
    </location>
</feature>
<feature type="chain" id="PRO_5033065733" description="EGF-like domain-containing protein" evidence="7">
    <location>
        <begin position="23"/>
        <end position="594"/>
    </location>
</feature>
<dbReference type="InterPro" id="IPR011042">
    <property type="entry name" value="6-blade_b-propeller_TolB-like"/>
</dbReference>
<evidence type="ECO:0000256" key="6">
    <source>
        <dbReference type="SAM" id="Phobius"/>
    </source>
</evidence>
<reference evidence="9" key="1">
    <citation type="submission" date="2021-02" db="EMBL/GenBank/DDBJ databases">
        <authorList>
            <person name="Nowell W R."/>
        </authorList>
    </citation>
    <scope>NUCLEOTIDE SEQUENCE</scope>
</reference>
<keyword evidence="1 4" id="KW-0245">EGF-like domain</keyword>
<evidence type="ECO:0000256" key="5">
    <source>
        <dbReference type="SAM" id="MobiDB-lite"/>
    </source>
</evidence>
<dbReference type="SUPFAM" id="SSF57196">
    <property type="entry name" value="EGF/Laminin"/>
    <property type="match status" value="3"/>
</dbReference>
<evidence type="ECO:0000256" key="3">
    <source>
        <dbReference type="ARBA" id="ARBA00023157"/>
    </source>
</evidence>
<keyword evidence="2" id="KW-0677">Repeat</keyword>
<evidence type="ECO:0000256" key="2">
    <source>
        <dbReference type="ARBA" id="ARBA00022737"/>
    </source>
</evidence>
<evidence type="ECO:0000256" key="1">
    <source>
        <dbReference type="ARBA" id="ARBA00022536"/>
    </source>
</evidence>
<keyword evidence="6" id="KW-0812">Transmembrane</keyword>
<evidence type="ECO:0000256" key="7">
    <source>
        <dbReference type="SAM" id="SignalP"/>
    </source>
</evidence>
<dbReference type="PROSITE" id="PS00022">
    <property type="entry name" value="EGF_1"/>
    <property type="match status" value="2"/>
</dbReference>
<dbReference type="InterPro" id="IPR051022">
    <property type="entry name" value="Notch_Cell-Fate_Det"/>
</dbReference>
<feature type="region of interest" description="Disordered" evidence="5">
    <location>
        <begin position="230"/>
        <end position="290"/>
    </location>
</feature>
<comment type="caution">
    <text evidence="4">Lacks conserved residue(s) required for the propagation of feature annotation.</text>
</comment>
<dbReference type="SMART" id="SM00179">
    <property type="entry name" value="EGF_CA"/>
    <property type="match status" value="3"/>
</dbReference>
<dbReference type="PANTHER" id="PTHR24049">
    <property type="entry name" value="CRUMBS FAMILY MEMBER"/>
    <property type="match status" value="1"/>
</dbReference>
<protein>
    <recommendedName>
        <fullName evidence="8">EGF-like domain-containing protein</fullName>
    </recommendedName>
</protein>
<keyword evidence="6" id="KW-0472">Membrane</keyword>
<feature type="disulfide bond" evidence="4">
    <location>
        <begin position="465"/>
        <end position="474"/>
    </location>
</feature>
<feature type="signal peptide" evidence="7">
    <location>
        <begin position="1"/>
        <end position="22"/>
    </location>
</feature>
<dbReference type="CDD" id="cd00054">
    <property type="entry name" value="EGF_CA"/>
    <property type="match status" value="1"/>
</dbReference>
<dbReference type="Proteomes" id="UP000663881">
    <property type="component" value="Unassembled WGS sequence"/>
</dbReference>
<organism evidence="9 10">
    <name type="scientific">Adineta steineri</name>
    <dbReference type="NCBI Taxonomy" id="433720"/>
    <lineage>
        <taxon>Eukaryota</taxon>
        <taxon>Metazoa</taxon>
        <taxon>Spiralia</taxon>
        <taxon>Gnathifera</taxon>
        <taxon>Rotifera</taxon>
        <taxon>Eurotatoria</taxon>
        <taxon>Bdelloidea</taxon>
        <taxon>Adinetida</taxon>
        <taxon>Adinetidae</taxon>
        <taxon>Adineta</taxon>
    </lineage>
</organism>
<feature type="transmembrane region" description="Helical" evidence="6">
    <location>
        <begin position="530"/>
        <end position="551"/>
    </location>
</feature>
<proteinExistence type="predicted"/>
<keyword evidence="7" id="KW-0732">Signal</keyword>
<feature type="domain" description="EGF-like" evidence="8">
    <location>
        <begin position="438"/>
        <end position="475"/>
    </location>
</feature>
<dbReference type="EMBL" id="CAJOAY010000336">
    <property type="protein sequence ID" value="CAF3635413.1"/>
    <property type="molecule type" value="Genomic_DNA"/>
</dbReference>
<sequence>MFETMKIGILLLTIVWIHSCSGSVAFYNRPKFTCENLKWVYNDEFMPPACHSDKSELEDIFIDTNDRVYVFGCKSILMTTLWPSVTRPELKSLPWHTFQGLSWNHTQKKPRSVFVTSNGTIYIDNGAQGTIDTWSPDGRNGSIALKSPTYSCYGLFVDTNDTIYCSLKDYNTVIKKSLRINTSSWEIAAITAKQNPWQFKKPHGIFVNDNFDFIFIVSVKNSPKNITIKYDPPRIETAGDYGNGTANFSSDSESNETSDSEDVTSSELDGSSSIITTTTTDSSATTTTTGRSTTITITDSSATTITTDSSTTTTTTDSSATTATTGRSATVTASSATTATTGRSATVTASSATTTATGNSTTTSPLKPTIDEKLASNFVAPNCSDSNFIGLSCNISSQPCDIYKPCQNLGICTNNLTFPLGYTCLCQPDFSGTNCETNIQPCHLNTCLHDGNCTNVNSTHFSCNCTDGRTGINCESLVNYCHNVTCLNKGICQPLLLDYECRCISSIFWGRHCQNVAQSLIVRQFVSKTFGYIAIIAILVVAGFVIIMDILKYGFGIDPVRKERDLLRRRRSRFRQRNRPKQKLKNKLYLRHLS</sequence>
<feature type="region of interest" description="Disordered" evidence="5">
    <location>
        <begin position="305"/>
        <end position="368"/>
    </location>
</feature>
<dbReference type="AlphaFoldDB" id="A0A818QHX6"/>